<reference evidence="1" key="1">
    <citation type="submission" date="2024-06" db="EMBL/GenBank/DDBJ databases">
        <authorList>
            <person name="Li S."/>
        </authorList>
    </citation>
    <scope>NUCLEOTIDE SEQUENCE</scope>
    <source>
        <strain evidence="1">SR10</strain>
    </source>
</reference>
<proteinExistence type="predicted"/>
<protein>
    <submittedName>
        <fullName evidence="1">Uncharacterized protein</fullName>
    </submittedName>
</protein>
<evidence type="ECO:0000313" key="1">
    <source>
        <dbReference type="EMBL" id="XCO73261.1"/>
    </source>
</evidence>
<dbReference type="AlphaFoldDB" id="A0AAU8MQ86"/>
<organism evidence="1">
    <name type="scientific">Lysobacter firmicutimachus</name>
    <dbReference type="NCBI Taxonomy" id="1792846"/>
    <lineage>
        <taxon>Bacteria</taxon>
        <taxon>Pseudomonadati</taxon>
        <taxon>Pseudomonadota</taxon>
        <taxon>Gammaproteobacteria</taxon>
        <taxon>Lysobacterales</taxon>
        <taxon>Lysobacteraceae</taxon>
        <taxon>Lysobacter</taxon>
    </lineage>
</organism>
<dbReference type="EMBL" id="CP159925">
    <property type="protein sequence ID" value="XCO73261.1"/>
    <property type="molecule type" value="Genomic_DNA"/>
</dbReference>
<sequence>MSSIESEMIEAFISGLKDGGCSKTVTISKVAEKFEVDLGRAKLLVHESLAWRKQKMEHDRFVDTIVEAIEDERKGRRS</sequence>
<gene>
    <name evidence="1" type="ORF">ABU614_12725</name>
</gene>
<accession>A0AAU8MQ86</accession>
<dbReference type="RefSeq" id="WP_363796319.1">
    <property type="nucleotide sequence ID" value="NZ_CP159925.1"/>
</dbReference>
<name>A0AAU8MQ86_9GAMM</name>